<dbReference type="Pfam" id="PF03606">
    <property type="entry name" value="DcuC"/>
    <property type="match status" value="1"/>
</dbReference>
<feature type="transmembrane region" description="Helical" evidence="6">
    <location>
        <begin position="375"/>
        <end position="397"/>
    </location>
</feature>
<comment type="subcellular location">
    <subcellularLocation>
        <location evidence="1">Cell membrane</location>
        <topology evidence="1">Multi-pass membrane protein</topology>
    </subcellularLocation>
</comment>
<protein>
    <submittedName>
        <fullName evidence="7">Basic amino acid antiporter YfcC</fullName>
    </submittedName>
</protein>
<evidence type="ECO:0000256" key="2">
    <source>
        <dbReference type="ARBA" id="ARBA00022475"/>
    </source>
</evidence>
<reference evidence="7 8" key="1">
    <citation type="submission" date="2020-09" db="EMBL/GenBank/DDBJ databases">
        <title>Pseudoxanthomonas sp. CAU 1598 isolated from sand of Yaerae Beach.</title>
        <authorList>
            <person name="Kim W."/>
        </authorList>
    </citation>
    <scope>NUCLEOTIDE SEQUENCE [LARGE SCALE GENOMIC DNA]</scope>
    <source>
        <strain evidence="7 8">CAU 1598</strain>
    </source>
</reference>
<dbReference type="PANTHER" id="PTHR43652:SF2">
    <property type="entry name" value="BASIC AMINO ACID ANTIPORTER YFCC-RELATED"/>
    <property type="match status" value="1"/>
</dbReference>
<keyword evidence="5 6" id="KW-0472">Membrane</keyword>
<dbReference type="GO" id="GO:0005886">
    <property type="term" value="C:plasma membrane"/>
    <property type="evidence" value="ECO:0007669"/>
    <property type="project" value="UniProtKB-SubCell"/>
</dbReference>
<feature type="transmembrane region" description="Helical" evidence="6">
    <location>
        <begin position="125"/>
        <end position="142"/>
    </location>
</feature>
<evidence type="ECO:0000256" key="4">
    <source>
        <dbReference type="ARBA" id="ARBA00022989"/>
    </source>
</evidence>
<dbReference type="Proteomes" id="UP000613768">
    <property type="component" value="Unassembled WGS sequence"/>
</dbReference>
<gene>
    <name evidence="7" type="primary">yfcC</name>
    <name evidence="7" type="ORF">IFO71_08570</name>
</gene>
<dbReference type="AlphaFoldDB" id="A0AAW3ZL54"/>
<keyword evidence="3 6" id="KW-0812">Transmembrane</keyword>
<dbReference type="InterPro" id="IPR018385">
    <property type="entry name" value="C4_dicarb_anaerob_car-like"/>
</dbReference>
<feature type="transmembrane region" description="Helical" evidence="6">
    <location>
        <begin position="12"/>
        <end position="31"/>
    </location>
</feature>
<dbReference type="InterPro" id="IPR051679">
    <property type="entry name" value="DASS-Related_Transporters"/>
</dbReference>
<keyword evidence="2" id="KW-1003">Cell membrane</keyword>
<evidence type="ECO:0000313" key="7">
    <source>
        <dbReference type="EMBL" id="MBD8525797.1"/>
    </source>
</evidence>
<feature type="transmembrane region" description="Helical" evidence="6">
    <location>
        <begin position="209"/>
        <end position="227"/>
    </location>
</feature>
<feature type="transmembrane region" description="Helical" evidence="6">
    <location>
        <begin position="281"/>
        <end position="298"/>
    </location>
</feature>
<dbReference type="NCBIfam" id="NF008611">
    <property type="entry name" value="PRK11588.1"/>
    <property type="match status" value="1"/>
</dbReference>
<evidence type="ECO:0000256" key="3">
    <source>
        <dbReference type="ARBA" id="ARBA00022692"/>
    </source>
</evidence>
<keyword evidence="4 6" id="KW-1133">Transmembrane helix</keyword>
<evidence type="ECO:0000256" key="1">
    <source>
        <dbReference type="ARBA" id="ARBA00004651"/>
    </source>
</evidence>
<feature type="transmembrane region" description="Helical" evidence="6">
    <location>
        <begin position="247"/>
        <end position="269"/>
    </location>
</feature>
<dbReference type="PANTHER" id="PTHR43652">
    <property type="entry name" value="BASIC AMINO ACID ANTIPORTER YFCC-RELATED"/>
    <property type="match status" value="1"/>
</dbReference>
<comment type="caution">
    <text evidence="7">The sequence shown here is derived from an EMBL/GenBank/DDBJ whole genome shotgun (WGS) entry which is preliminary data.</text>
</comment>
<evidence type="ECO:0000313" key="8">
    <source>
        <dbReference type="Proteomes" id="UP000613768"/>
    </source>
</evidence>
<dbReference type="EMBL" id="JACYTR010000012">
    <property type="protein sequence ID" value="MBD8525797.1"/>
    <property type="molecule type" value="Genomic_DNA"/>
</dbReference>
<evidence type="ECO:0000256" key="6">
    <source>
        <dbReference type="SAM" id="Phobius"/>
    </source>
</evidence>
<name>A0AAW3ZL54_9GAMM</name>
<keyword evidence="8" id="KW-1185">Reference proteome</keyword>
<feature type="transmembrane region" description="Helical" evidence="6">
    <location>
        <begin position="148"/>
        <end position="172"/>
    </location>
</feature>
<feature type="transmembrane region" description="Helical" evidence="6">
    <location>
        <begin position="184"/>
        <end position="203"/>
    </location>
</feature>
<feature type="transmembrane region" description="Helical" evidence="6">
    <location>
        <begin position="84"/>
        <end position="104"/>
    </location>
</feature>
<accession>A0AAW3ZL54</accession>
<evidence type="ECO:0000256" key="5">
    <source>
        <dbReference type="ARBA" id="ARBA00023136"/>
    </source>
</evidence>
<dbReference type="RefSeq" id="WP_192029189.1">
    <property type="nucleotide sequence ID" value="NZ_JACYTR010000012.1"/>
</dbReference>
<sequence>MNTSDQASKTPHTLLILLAGCLLVALLAPWLPAGEFLPDQPIALESYRHSGQRVATTLFAADDSQAGLINALFEGFTSGDRSSAAIGVIAFVLLVGGAFGVVRASGAMDRAVLRLADRAERSPRLLLAALFIAFSLGGAVFGMGEETIAFLALLLPLLLRLGLPAEVGVMVTYMASQIGFATSWMNPFSVAVAQGIAGLPLLSGAPLRIVMYVCFVAISLGFVLWYASRHRQTIASAQQEISEQRGLPLQGCDWIILLSVLATVIWIIWGVVAGGYYIPQIASQFVALGLVAGLVAVLSGRIRANEAAEAFVRGVQDLIPAALVIAMAKGLLYLLGGSDPHQPSLLNSLLHSMGSLLQGWPELAAAEGMLLVQSIFNFFVTSGSAQAAITMPLMAGLGDLVGVSRQVSVLAFQLGDGLTNLVVPTSAALMGALGVAGVPWPRWVALIWRFQLLLMGLAASAVAIAVLTGFQ</sequence>
<proteinExistence type="predicted"/>
<organism evidence="7 8">
    <name type="scientific">Pseudomarimonas arenosa</name>
    <dbReference type="NCBI Taxonomy" id="2774145"/>
    <lineage>
        <taxon>Bacteria</taxon>
        <taxon>Pseudomonadati</taxon>
        <taxon>Pseudomonadota</taxon>
        <taxon>Gammaproteobacteria</taxon>
        <taxon>Lysobacterales</taxon>
        <taxon>Lysobacteraceae</taxon>
        <taxon>Pseudomarimonas</taxon>
    </lineage>
</organism>
<feature type="transmembrane region" description="Helical" evidence="6">
    <location>
        <begin position="418"/>
        <end position="440"/>
    </location>
</feature>
<feature type="transmembrane region" description="Helical" evidence="6">
    <location>
        <begin position="446"/>
        <end position="470"/>
    </location>
</feature>